<evidence type="ECO:0000313" key="2">
    <source>
        <dbReference type="EMBL" id="MDX8438361.1"/>
    </source>
</evidence>
<organism evidence="2 3">
    <name type="scientific">Mesorhizobium australafricanum</name>
    <dbReference type="NCBI Taxonomy" id="3072311"/>
    <lineage>
        <taxon>Bacteria</taxon>
        <taxon>Pseudomonadati</taxon>
        <taxon>Pseudomonadota</taxon>
        <taxon>Alphaproteobacteria</taxon>
        <taxon>Hyphomicrobiales</taxon>
        <taxon>Phyllobacteriaceae</taxon>
        <taxon>Mesorhizobium</taxon>
    </lineage>
</organism>
<feature type="domain" description="N-acetyltransferase" evidence="1">
    <location>
        <begin position="5"/>
        <end position="153"/>
    </location>
</feature>
<evidence type="ECO:0000313" key="3">
    <source>
        <dbReference type="Proteomes" id="UP001272097"/>
    </source>
</evidence>
<accession>A0ABU4WQP7</accession>
<keyword evidence="2" id="KW-0012">Acyltransferase</keyword>
<dbReference type="SUPFAM" id="SSF55729">
    <property type="entry name" value="Acyl-CoA N-acyltransferases (Nat)"/>
    <property type="match status" value="1"/>
</dbReference>
<sequence>MSYLIAIENFNEAWPDIEPLCRTHYGEMQARMAAEGMKIGDFNPRLNIYGSASHLLCFVVRKEGEAVGYAFIWITQDMHNSELISKEDTIYMRPDHRNGIGRRFTKHILAELKARGCVRAHVTIATDLRVAKMCERVGFKRSAIAMTYFLQES</sequence>
<gene>
    <name evidence="2" type="ORF">RFM51_02065</name>
</gene>
<keyword evidence="3" id="KW-1185">Reference proteome</keyword>
<dbReference type="EMBL" id="JAVIIS010000002">
    <property type="protein sequence ID" value="MDX8438361.1"/>
    <property type="molecule type" value="Genomic_DNA"/>
</dbReference>
<dbReference type="InterPro" id="IPR016181">
    <property type="entry name" value="Acyl_CoA_acyltransferase"/>
</dbReference>
<dbReference type="CDD" id="cd04301">
    <property type="entry name" value="NAT_SF"/>
    <property type="match status" value="1"/>
</dbReference>
<reference evidence="2 3" key="1">
    <citation type="submission" date="2023-08" db="EMBL/GenBank/DDBJ databases">
        <title>Implementing the SeqCode for naming new Mesorhizobium species isolated from Vachellia karroo root nodules.</title>
        <authorList>
            <person name="Van Lill M."/>
        </authorList>
    </citation>
    <scope>NUCLEOTIDE SEQUENCE [LARGE SCALE GENOMIC DNA]</scope>
    <source>
        <strain evidence="2 3">VK3E</strain>
    </source>
</reference>
<protein>
    <submittedName>
        <fullName evidence="2">GNAT family N-acetyltransferase</fullName>
        <ecNumber evidence="2">2.3.1.-</ecNumber>
    </submittedName>
</protein>
<dbReference type="RefSeq" id="WP_320212197.1">
    <property type="nucleotide sequence ID" value="NZ_JAVIIS010000002.1"/>
</dbReference>
<dbReference type="Proteomes" id="UP001272097">
    <property type="component" value="Unassembled WGS sequence"/>
</dbReference>
<dbReference type="EC" id="2.3.1.-" evidence="2"/>
<dbReference type="GO" id="GO:0016746">
    <property type="term" value="F:acyltransferase activity"/>
    <property type="evidence" value="ECO:0007669"/>
    <property type="project" value="UniProtKB-KW"/>
</dbReference>
<dbReference type="InterPro" id="IPR000182">
    <property type="entry name" value="GNAT_dom"/>
</dbReference>
<dbReference type="Gene3D" id="3.40.630.30">
    <property type="match status" value="1"/>
</dbReference>
<comment type="caution">
    <text evidence="2">The sequence shown here is derived from an EMBL/GenBank/DDBJ whole genome shotgun (WGS) entry which is preliminary data.</text>
</comment>
<proteinExistence type="predicted"/>
<evidence type="ECO:0000259" key="1">
    <source>
        <dbReference type="PROSITE" id="PS51186"/>
    </source>
</evidence>
<name>A0ABU4WQP7_9HYPH</name>
<dbReference type="PROSITE" id="PS51186">
    <property type="entry name" value="GNAT"/>
    <property type="match status" value="1"/>
</dbReference>
<dbReference type="Pfam" id="PF00583">
    <property type="entry name" value="Acetyltransf_1"/>
    <property type="match status" value="1"/>
</dbReference>
<keyword evidence="2" id="KW-0808">Transferase</keyword>